<dbReference type="Proteomes" id="UP001152747">
    <property type="component" value="Unassembled WGS sequence"/>
</dbReference>
<protein>
    <submittedName>
        <fullName evidence="2">Uncharacterized protein</fullName>
    </submittedName>
</protein>
<feature type="transmembrane region" description="Helical" evidence="1">
    <location>
        <begin position="33"/>
        <end position="52"/>
    </location>
</feature>
<proteinExistence type="predicted"/>
<feature type="transmembrane region" description="Helical" evidence="1">
    <location>
        <begin position="64"/>
        <end position="83"/>
    </location>
</feature>
<keyword evidence="3" id="KW-1185">Reference proteome</keyword>
<keyword evidence="1" id="KW-0472">Membrane</keyword>
<name>A0A9P1N5Y3_9PELO</name>
<dbReference type="AlphaFoldDB" id="A0A9P1N5Y3"/>
<feature type="transmembrane region" description="Helical" evidence="1">
    <location>
        <begin position="6"/>
        <end position="26"/>
    </location>
</feature>
<keyword evidence="1" id="KW-0812">Transmembrane</keyword>
<evidence type="ECO:0000313" key="3">
    <source>
        <dbReference type="Proteomes" id="UP001152747"/>
    </source>
</evidence>
<dbReference type="EMBL" id="CANHGI010000005">
    <property type="protein sequence ID" value="CAI5451044.1"/>
    <property type="molecule type" value="Genomic_DNA"/>
</dbReference>
<reference evidence="2" key="1">
    <citation type="submission" date="2022-11" db="EMBL/GenBank/DDBJ databases">
        <authorList>
            <person name="Kikuchi T."/>
        </authorList>
    </citation>
    <scope>NUCLEOTIDE SEQUENCE</scope>
    <source>
        <strain evidence="2">PS1010</strain>
    </source>
</reference>
<keyword evidence="1" id="KW-1133">Transmembrane helix</keyword>
<gene>
    <name evidence="2" type="ORF">CAMP_LOCUS13681</name>
</gene>
<comment type="caution">
    <text evidence="2">The sequence shown here is derived from an EMBL/GenBank/DDBJ whole genome shotgun (WGS) entry which is preliminary data.</text>
</comment>
<evidence type="ECO:0000256" key="1">
    <source>
        <dbReference type="SAM" id="Phobius"/>
    </source>
</evidence>
<sequence>MENLQAAAFFTFQTQIASLVTIWPYLKSAFDIFYLILQICLLLTQFAIGWIIEIAFESSTLDVLIFIISFGITTKILMDAANIEISIHWRI</sequence>
<evidence type="ECO:0000313" key="2">
    <source>
        <dbReference type="EMBL" id="CAI5451044.1"/>
    </source>
</evidence>
<organism evidence="2 3">
    <name type="scientific">Caenorhabditis angaria</name>
    <dbReference type="NCBI Taxonomy" id="860376"/>
    <lineage>
        <taxon>Eukaryota</taxon>
        <taxon>Metazoa</taxon>
        <taxon>Ecdysozoa</taxon>
        <taxon>Nematoda</taxon>
        <taxon>Chromadorea</taxon>
        <taxon>Rhabditida</taxon>
        <taxon>Rhabditina</taxon>
        <taxon>Rhabditomorpha</taxon>
        <taxon>Rhabditoidea</taxon>
        <taxon>Rhabditidae</taxon>
        <taxon>Peloderinae</taxon>
        <taxon>Caenorhabditis</taxon>
    </lineage>
</organism>
<accession>A0A9P1N5Y3</accession>